<organism evidence="3 4">
    <name type="scientific">Branchiostoma belcheri</name>
    <name type="common">Amphioxus</name>
    <dbReference type="NCBI Taxonomy" id="7741"/>
    <lineage>
        <taxon>Eukaryota</taxon>
        <taxon>Metazoa</taxon>
        <taxon>Chordata</taxon>
        <taxon>Cephalochordata</taxon>
        <taxon>Leptocardii</taxon>
        <taxon>Amphioxiformes</taxon>
        <taxon>Branchiostomatidae</taxon>
        <taxon>Branchiostoma</taxon>
    </lineage>
</organism>
<proteinExistence type="predicted"/>
<feature type="domain" description="RWD" evidence="2">
    <location>
        <begin position="8"/>
        <end position="110"/>
    </location>
</feature>
<dbReference type="Proteomes" id="UP000515135">
    <property type="component" value="Unplaced"/>
</dbReference>
<dbReference type="AlphaFoldDB" id="A0A6P4Z4D5"/>
<protein>
    <submittedName>
        <fullName evidence="4">RWD domain-containing protein 4-like</fullName>
    </submittedName>
</protein>
<dbReference type="CDD" id="cd23817">
    <property type="entry name" value="RWD-RWDD4"/>
    <property type="match status" value="1"/>
</dbReference>
<dbReference type="GeneID" id="109475277"/>
<feature type="compositionally biased region" description="Basic and acidic residues" evidence="1">
    <location>
        <begin position="124"/>
        <end position="151"/>
    </location>
</feature>
<dbReference type="Pfam" id="PF05773">
    <property type="entry name" value="RWD"/>
    <property type="match status" value="1"/>
</dbReference>
<dbReference type="InterPro" id="IPR006575">
    <property type="entry name" value="RWD_dom"/>
</dbReference>
<dbReference type="OrthoDB" id="10045773at2759"/>
<dbReference type="Gene3D" id="3.10.110.10">
    <property type="entry name" value="Ubiquitin Conjugating Enzyme"/>
    <property type="match status" value="1"/>
</dbReference>
<evidence type="ECO:0000259" key="2">
    <source>
        <dbReference type="PROSITE" id="PS50908"/>
    </source>
</evidence>
<dbReference type="InterPro" id="IPR042770">
    <property type="entry name" value="RWDD4"/>
</dbReference>
<evidence type="ECO:0000313" key="3">
    <source>
        <dbReference type="Proteomes" id="UP000515135"/>
    </source>
</evidence>
<dbReference type="RefSeq" id="XP_019631443.1">
    <property type="nucleotide sequence ID" value="XM_019775884.1"/>
</dbReference>
<feature type="compositionally biased region" description="Basic and acidic residues" evidence="1">
    <location>
        <begin position="158"/>
        <end position="175"/>
    </location>
</feature>
<reference evidence="4" key="1">
    <citation type="submission" date="2025-08" db="UniProtKB">
        <authorList>
            <consortium name="RefSeq"/>
        </authorList>
    </citation>
    <scope>IDENTIFICATION</scope>
    <source>
        <tissue evidence="4">Gonad</tissue>
    </source>
</reference>
<evidence type="ECO:0000256" key="1">
    <source>
        <dbReference type="SAM" id="MobiDB-lite"/>
    </source>
</evidence>
<dbReference type="PROSITE" id="PS50908">
    <property type="entry name" value="RWD"/>
    <property type="match status" value="1"/>
</dbReference>
<name>A0A6P4Z4D5_BRABE</name>
<dbReference type="PANTHER" id="PTHR21275:SF1">
    <property type="entry name" value="RWD DOMAIN-CONTAINING PROTEIN 4"/>
    <property type="match status" value="1"/>
</dbReference>
<keyword evidence="3" id="KW-1185">Reference proteome</keyword>
<dbReference type="InterPro" id="IPR016135">
    <property type="entry name" value="UBQ-conjugating_enzyme/RWD"/>
</dbReference>
<dbReference type="KEGG" id="bbel:109475277"/>
<dbReference type="SUPFAM" id="SSF54495">
    <property type="entry name" value="UBC-like"/>
    <property type="match status" value="1"/>
</dbReference>
<evidence type="ECO:0000313" key="4">
    <source>
        <dbReference type="RefSeq" id="XP_019631443.1"/>
    </source>
</evidence>
<accession>A0A6P4Z4D5</accession>
<feature type="region of interest" description="Disordered" evidence="1">
    <location>
        <begin position="124"/>
        <end position="175"/>
    </location>
</feature>
<dbReference type="PANTHER" id="PTHR21275">
    <property type="entry name" value="RWD DOMAIN-CONTAINING PROTEIN 4"/>
    <property type="match status" value="1"/>
</dbReference>
<dbReference type="SMART" id="SM00591">
    <property type="entry name" value="RWD"/>
    <property type="match status" value="1"/>
</dbReference>
<gene>
    <name evidence="4" type="primary">LOC109475277</name>
</gene>
<sequence length="192" mass="22295">MPKEDQEEELEVLKSIYESDECFKEVNSTTFQYRIGEEGEGMSFLLEVSWGEDYPEVTPNMSLDAFYNNHIHREIKDDILQRLGEQAEENLGLAMTFTLIEWAKENREDLMAKQLHILENKRIEGETKAQESPERQVDQGGGNKKEKKEQLTKAQKRRIADRTDHRGERPRGWDWVDVVKHLSKTGGGKQDG</sequence>